<evidence type="ECO:0000259" key="12">
    <source>
        <dbReference type="PROSITE" id="PS50109"/>
    </source>
</evidence>
<dbReference type="SMART" id="SM00387">
    <property type="entry name" value="HATPase_c"/>
    <property type="match status" value="1"/>
</dbReference>
<keyword evidence="9" id="KW-0902">Two-component regulatory system</keyword>
<evidence type="ECO:0000313" key="16">
    <source>
        <dbReference type="Proteomes" id="UP001500016"/>
    </source>
</evidence>
<feature type="compositionally biased region" description="Basic and acidic residues" evidence="11">
    <location>
        <begin position="200"/>
        <end position="213"/>
    </location>
</feature>
<dbReference type="InterPro" id="IPR003661">
    <property type="entry name" value="HisK_dim/P_dom"/>
</dbReference>
<reference evidence="15 16" key="1">
    <citation type="journal article" date="2019" name="Int. J. Syst. Evol. Microbiol.">
        <title>The Global Catalogue of Microorganisms (GCM) 10K type strain sequencing project: providing services to taxonomists for standard genome sequencing and annotation.</title>
        <authorList>
            <consortium name="The Broad Institute Genomics Platform"/>
            <consortium name="The Broad Institute Genome Sequencing Center for Infectious Disease"/>
            <person name="Wu L."/>
            <person name="Ma J."/>
        </authorList>
    </citation>
    <scope>NUCLEOTIDE SEQUENCE [LARGE SCALE GENOMIC DNA]</scope>
    <source>
        <strain evidence="15 16">JCM 15478</strain>
    </source>
</reference>
<dbReference type="SMART" id="SM00388">
    <property type="entry name" value="HisKA"/>
    <property type="match status" value="1"/>
</dbReference>
<dbReference type="Pfam" id="PF02518">
    <property type="entry name" value="HATPase_c"/>
    <property type="match status" value="1"/>
</dbReference>
<dbReference type="Gene3D" id="3.40.50.2300">
    <property type="match status" value="1"/>
</dbReference>
<dbReference type="InterPro" id="IPR011006">
    <property type="entry name" value="CheY-like_superfamily"/>
</dbReference>
<dbReference type="SUPFAM" id="SSF55874">
    <property type="entry name" value="ATPase domain of HSP90 chaperone/DNA topoisomerase II/histidine kinase"/>
    <property type="match status" value="1"/>
</dbReference>
<keyword evidence="8" id="KW-0472">Membrane</keyword>
<evidence type="ECO:0000256" key="6">
    <source>
        <dbReference type="ARBA" id="ARBA00022692"/>
    </source>
</evidence>
<dbReference type="InterPro" id="IPR029016">
    <property type="entry name" value="GAF-like_dom_sf"/>
</dbReference>
<dbReference type="SMART" id="SM00448">
    <property type="entry name" value="REC"/>
    <property type="match status" value="1"/>
</dbReference>
<dbReference type="CDD" id="cd06225">
    <property type="entry name" value="HAMP"/>
    <property type="match status" value="1"/>
</dbReference>
<dbReference type="CDD" id="cd00082">
    <property type="entry name" value="HisKA"/>
    <property type="match status" value="1"/>
</dbReference>
<feature type="modified residue" description="4-aspartylphosphate" evidence="10">
    <location>
        <position position="814"/>
    </location>
</feature>
<dbReference type="PANTHER" id="PTHR45339">
    <property type="entry name" value="HYBRID SIGNAL TRANSDUCTION HISTIDINE KINASE J"/>
    <property type="match status" value="1"/>
</dbReference>
<dbReference type="PROSITE" id="PS50885">
    <property type="entry name" value="HAMP"/>
    <property type="match status" value="1"/>
</dbReference>
<dbReference type="SMART" id="SM00304">
    <property type="entry name" value="HAMP"/>
    <property type="match status" value="1"/>
</dbReference>
<comment type="subcellular location">
    <subcellularLocation>
        <location evidence="2">Cell membrane</location>
    </subcellularLocation>
</comment>
<feature type="compositionally biased region" description="Gly residues" evidence="11">
    <location>
        <begin position="726"/>
        <end position="742"/>
    </location>
</feature>
<dbReference type="PROSITE" id="PS50109">
    <property type="entry name" value="HIS_KIN"/>
    <property type="match status" value="1"/>
</dbReference>
<dbReference type="SMART" id="SM00065">
    <property type="entry name" value="GAF"/>
    <property type="match status" value="1"/>
</dbReference>
<evidence type="ECO:0000259" key="13">
    <source>
        <dbReference type="PROSITE" id="PS50110"/>
    </source>
</evidence>
<dbReference type="EC" id="2.7.13.3" evidence="3"/>
<dbReference type="SUPFAM" id="SSF47384">
    <property type="entry name" value="Homodimeric domain of signal transducing histidine kinase"/>
    <property type="match status" value="1"/>
</dbReference>
<dbReference type="InterPro" id="IPR003660">
    <property type="entry name" value="HAMP_dom"/>
</dbReference>
<evidence type="ECO:0000256" key="1">
    <source>
        <dbReference type="ARBA" id="ARBA00000085"/>
    </source>
</evidence>
<feature type="domain" description="Histidine kinase" evidence="12">
    <location>
        <begin position="474"/>
        <end position="697"/>
    </location>
</feature>
<dbReference type="CDD" id="cd16922">
    <property type="entry name" value="HATPase_EvgS-ArcB-TorS-like"/>
    <property type="match status" value="1"/>
</dbReference>
<dbReference type="InterPro" id="IPR036890">
    <property type="entry name" value="HATPase_C_sf"/>
</dbReference>
<evidence type="ECO:0000256" key="10">
    <source>
        <dbReference type="PROSITE-ProRule" id="PRU00169"/>
    </source>
</evidence>
<name>A0ABN2WD11_9ACTN</name>
<keyword evidence="8" id="KW-1133">Transmembrane helix</keyword>
<dbReference type="PRINTS" id="PR00344">
    <property type="entry name" value="BCTRLSENSOR"/>
</dbReference>
<dbReference type="Pfam" id="PF18947">
    <property type="entry name" value="HAMP_2"/>
    <property type="match status" value="1"/>
</dbReference>
<keyword evidence="5" id="KW-0808">Transferase</keyword>
<dbReference type="InterPro" id="IPR003594">
    <property type="entry name" value="HATPase_dom"/>
</dbReference>
<sequence length="890" mass="94443">MSALPSESSGPSVPSAPSAPLVHPVLTTLRSLCEGDFRARVAADDVSHSAAGPDGVTPGRAAAPVPGEDTGGAPHDLGQDRALADAVNCLAARLQHLASELVRVKLEVIRHGRLDERITASPGPGMWADSVDAANALLDAVTYPIAEATRVLTAVAEGDLSQRIEQYDGHRPVRGELRRLGRTVNRVTGQLALFTSEVTRAGREEDTETERPPQPHTSLRGLSGSWRDAAEAVNRMVSDLRETTRAKEWLESNLTRLAALMQGRRDIRDVAEMIMRELPPLVSAQYGALYLSGDLAARPEAAGGPRGAGADGRAPAFPPVPAAPAAPTVPAARREQGGPPRLSYVAGYGTSAFEQDARLVPGAPGQGLVAQVAAQKRRLLLTDVPTGYLPIASGLGSAPPACVVILPLMYQDRVLGVLELASFSPFSDIHLAFFDQFMHTMGVALHTIRANTELSEKAALLAASSEYKTQFLANMSHELRTPLNSLLVLARLLADNESGNLSDEEVRFAQTIHRSGTDLLQLINDVLDLSTVEAGRMEVRPQRLALLKLLTYVHDTARPLALSRGLGFTVDVADTVPRELYSDERRIQQVLRNLLSNAFKFTSEGRVELRVTAAEVAGQGAVAFTVSDTGIGIAPERLARIFEAFQQGDRSTHRTYGGTGLGLSISQEIATLLGGRITVESAQDEGSTFTFTVPAALPEGGGLPDPVVNGVLGRAVRGDRPAEAGNGAGDGPRGGSGGGPGERGVASLAPWQQGRASEVLSGVRVLVVDDDIRNVFALTHVLGRVGMSVRYAENGREGIETLVADPAVDLVLMDIMMPELDGYEAIRTLRADPRFAHLPVVALTAQAMPGDDEQSLTSGASAYVPKPVDIDRLLGTVLALLDPHSSTERR</sequence>
<gene>
    <name evidence="15" type="ORF">GCM10009801_52740</name>
</gene>
<comment type="catalytic activity">
    <reaction evidence="1">
        <text>ATP + protein L-histidine = ADP + protein N-phospho-L-histidine.</text>
        <dbReference type="EC" id="2.7.13.3"/>
    </reaction>
</comment>
<evidence type="ECO:0000256" key="5">
    <source>
        <dbReference type="ARBA" id="ARBA00022679"/>
    </source>
</evidence>
<dbReference type="SUPFAM" id="SSF55781">
    <property type="entry name" value="GAF domain-like"/>
    <property type="match status" value="1"/>
</dbReference>
<dbReference type="Gene3D" id="3.30.450.40">
    <property type="match status" value="1"/>
</dbReference>
<evidence type="ECO:0000256" key="11">
    <source>
        <dbReference type="SAM" id="MobiDB-lite"/>
    </source>
</evidence>
<feature type="domain" description="HAMP" evidence="14">
    <location>
        <begin position="139"/>
        <end position="196"/>
    </location>
</feature>
<feature type="region of interest" description="Disordered" evidence="11">
    <location>
        <begin position="718"/>
        <end position="746"/>
    </location>
</feature>
<evidence type="ECO:0000256" key="2">
    <source>
        <dbReference type="ARBA" id="ARBA00004236"/>
    </source>
</evidence>
<proteinExistence type="predicted"/>
<evidence type="ECO:0000256" key="8">
    <source>
        <dbReference type="ARBA" id="ARBA00022989"/>
    </source>
</evidence>
<evidence type="ECO:0000313" key="15">
    <source>
        <dbReference type="EMBL" id="GAA2088834.1"/>
    </source>
</evidence>
<keyword evidence="4 10" id="KW-0597">Phosphoprotein</keyword>
<dbReference type="Gene3D" id="1.10.287.130">
    <property type="match status" value="1"/>
</dbReference>
<dbReference type="InterPro" id="IPR001789">
    <property type="entry name" value="Sig_transdc_resp-reg_receiver"/>
</dbReference>
<dbReference type="Gene3D" id="1.20.120.1530">
    <property type="match status" value="1"/>
</dbReference>
<organism evidence="15 16">
    <name type="scientific">Streptomyces albiaxialis</name>
    <dbReference type="NCBI Taxonomy" id="329523"/>
    <lineage>
        <taxon>Bacteria</taxon>
        <taxon>Bacillati</taxon>
        <taxon>Actinomycetota</taxon>
        <taxon>Actinomycetes</taxon>
        <taxon>Kitasatosporales</taxon>
        <taxon>Streptomycetaceae</taxon>
        <taxon>Streptomyces</taxon>
    </lineage>
</organism>
<accession>A0ABN2WD11</accession>
<dbReference type="PANTHER" id="PTHR45339:SF1">
    <property type="entry name" value="HYBRID SIGNAL TRANSDUCTION HISTIDINE KINASE J"/>
    <property type="match status" value="1"/>
</dbReference>
<dbReference type="EMBL" id="BAAAPE010000013">
    <property type="protein sequence ID" value="GAA2088834.1"/>
    <property type="molecule type" value="Genomic_DNA"/>
</dbReference>
<keyword evidence="6" id="KW-0812">Transmembrane</keyword>
<dbReference type="InterPro" id="IPR005467">
    <property type="entry name" value="His_kinase_dom"/>
</dbReference>
<dbReference type="InterPro" id="IPR004358">
    <property type="entry name" value="Sig_transdc_His_kin-like_C"/>
</dbReference>
<dbReference type="Proteomes" id="UP001500016">
    <property type="component" value="Unassembled WGS sequence"/>
</dbReference>
<comment type="caution">
    <text evidence="15">The sequence shown here is derived from an EMBL/GenBank/DDBJ whole genome shotgun (WGS) entry which is preliminary data.</text>
</comment>
<evidence type="ECO:0000256" key="9">
    <source>
        <dbReference type="ARBA" id="ARBA00023012"/>
    </source>
</evidence>
<evidence type="ECO:0000256" key="3">
    <source>
        <dbReference type="ARBA" id="ARBA00012438"/>
    </source>
</evidence>
<feature type="region of interest" description="Disordered" evidence="11">
    <location>
        <begin position="301"/>
        <end position="338"/>
    </location>
</feature>
<keyword evidence="16" id="KW-1185">Reference proteome</keyword>
<evidence type="ECO:0000259" key="14">
    <source>
        <dbReference type="PROSITE" id="PS50885"/>
    </source>
</evidence>
<evidence type="ECO:0000256" key="7">
    <source>
        <dbReference type="ARBA" id="ARBA00022777"/>
    </source>
</evidence>
<keyword evidence="7" id="KW-0418">Kinase</keyword>
<dbReference type="Gene3D" id="3.30.565.10">
    <property type="entry name" value="Histidine kinase-like ATPase, C-terminal domain"/>
    <property type="match status" value="1"/>
</dbReference>
<dbReference type="Pfam" id="PF00512">
    <property type="entry name" value="HisKA"/>
    <property type="match status" value="1"/>
</dbReference>
<evidence type="ECO:0000256" key="4">
    <source>
        <dbReference type="ARBA" id="ARBA00022553"/>
    </source>
</evidence>
<feature type="region of interest" description="Disordered" evidence="11">
    <location>
        <begin position="46"/>
        <end position="78"/>
    </location>
</feature>
<feature type="region of interest" description="Disordered" evidence="11">
    <location>
        <begin position="199"/>
        <end position="225"/>
    </location>
</feature>
<dbReference type="Pfam" id="PF00072">
    <property type="entry name" value="Response_reg"/>
    <property type="match status" value="1"/>
</dbReference>
<protein>
    <recommendedName>
        <fullName evidence="3">histidine kinase</fullName>
        <ecNumber evidence="3">2.7.13.3</ecNumber>
    </recommendedName>
</protein>
<dbReference type="InterPro" id="IPR003018">
    <property type="entry name" value="GAF"/>
</dbReference>
<dbReference type="Pfam" id="PF13185">
    <property type="entry name" value="GAF_2"/>
    <property type="match status" value="1"/>
</dbReference>
<feature type="domain" description="Response regulatory" evidence="13">
    <location>
        <begin position="764"/>
        <end position="881"/>
    </location>
</feature>
<dbReference type="SUPFAM" id="SSF52172">
    <property type="entry name" value="CheY-like"/>
    <property type="match status" value="1"/>
</dbReference>
<dbReference type="PROSITE" id="PS50110">
    <property type="entry name" value="RESPONSE_REGULATORY"/>
    <property type="match status" value="1"/>
</dbReference>
<dbReference type="InterPro" id="IPR036097">
    <property type="entry name" value="HisK_dim/P_sf"/>
</dbReference>